<feature type="region of interest" description="Disordered" evidence="1">
    <location>
        <begin position="35"/>
        <end position="72"/>
    </location>
</feature>
<gene>
    <name evidence="2" type="ORF">SBA5_470040</name>
</gene>
<evidence type="ECO:0000313" key="3">
    <source>
        <dbReference type="Proteomes" id="UP000239735"/>
    </source>
</evidence>
<dbReference type="AlphaFoldDB" id="A0A2N9LNU2"/>
<sequence length="72" mass="7941">MRFPGPKIGTWGTQSCETPTLAEKGWGTRFCETYPSNKNKDVASVHPTDEDLSARTPEGGHPVRYETAQSET</sequence>
<dbReference type="Proteomes" id="UP000239735">
    <property type="component" value="Unassembled WGS sequence"/>
</dbReference>
<feature type="compositionally biased region" description="Basic and acidic residues" evidence="1">
    <location>
        <begin position="38"/>
        <end position="53"/>
    </location>
</feature>
<accession>A0A2N9LNU2</accession>
<evidence type="ECO:0000256" key="1">
    <source>
        <dbReference type="SAM" id="MobiDB-lite"/>
    </source>
</evidence>
<name>A0A2N9LNU2_9BACT</name>
<dbReference type="EMBL" id="OKRB01000105">
    <property type="protein sequence ID" value="SPE24919.1"/>
    <property type="molecule type" value="Genomic_DNA"/>
</dbReference>
<reference evidence="3" key="1">
    <citation type="submission" date="2018-02" db="EMBL/GenBank/DDBJ databases">
        <authorList>
            <person name="Hausmann B."/>
        </authorList>
    </citation>
    <scope>NUCLEOTIDE SEQUENCE [LARGE SCALE GENOMIC DNA]</scope>
    <source>
        <strain evidence="3">Peat soil MAG SbA5</strain>
    </source>
</reference>
<protein>
    <submittedName>
        <fullName evidence="2">Uncharacterized protein</fullName>
    </submittedName>
</protein>
<organism evidence="2 3">
    <name type="scientific">Candidatus Sulfuritelmatomonas gaucii</name>
    <dbReference type="NCBI Taxonomy" id="2043161"/>
    <lineage>
        <taxon>Bacteria</taxon>
        <taxon>Pseudomonadati</taxon>
        <taxon>Acidobacteriota</taxon>
        <taxon>Terriglobia</taxon>
        <taxon>Terriglobales</taxon>
        <taxon>Acidobacteriaceae</taxon>
        <taxon>Candidatus Sulfuritelmatomonas</taxon>
    </lineage>
</organism>
<proteinExistence type="predicted"/>
<evidence type="ECO:0000313" key="2">
    <source>
        <dbReference type="EMBL" id="SPE24919.1"/>
    </source>
</evidence>